<name>A0ABW2KYU5_9PROT</name>
<keyword evidence="3" id="KW-1185">Reference proteome</keyword>
<protein>
    <submittedName>
        <fullName evidence="2">Complex I NDUFA9 subunit family protein</fullName>
    </submittedName>
</protein>
<dbReference type="Gene3D" id="3.40.50.720">
    <property type="entry name" value="NAD(P)-binding Rossmann-like Domain"/>
    <property type="match status" value="1"/>
</dbReference>
<dbReference type="EMBL" id="JBHTCM010000018">
    <property type="protein sequence ID" value="MFC7334614.1"/>
    <property type="molecule type" value="Genomic_DNA"/>
</dbReference>
<dbReference type="InterPro" id="IPR051207">
    <property type="entry name" value="ComplexI_NDUFA9_subunit"/>
</dbReference>
<organism evidence="2 3">
    <name type="scientific">Rhodocista pekingensis</name>
    <dbReference type="NCBI Taxonomy" id="201185"/>
    <lineage>
        <taxon>Bacteria</taxon>
        <taxon>Pseudomonadati</taxon>
        <taxon>Pseudomonadota</taxon>
        <taxon>Alphaproteobacteria</taxon>
        <taxon>Rhodospirillales</taxon>
        <taxon>Azospirillaceae</taxon>
        <taxon>Rhodocista</taxon>
    </lineage>
</organism>
<dbReference type="SUPFAM" id="SSF51735">
    <property type="entry name" value="NAD(P)-binding Rossmann-fold domains"/>
    <property type="match status" value="1"/>
</dbReference>
<dbReference type="CDD" id="cd05271">
    <property type="entry name" value="NDUFA9_like_SDR_a"/>
    <property type="match status" value="1"/>
</dbReference>
<dbReference type="PANTHER" id="PTHR12126:SF11">
    <property type="entry name" value="NADH DEHYDROGENASE [UBIQUINONE] 1 ALPHA SUBCOMPLEX SUBUNIT 9, MITOCHONDRIAL"/>
    <property type="match status" value="1"/>
</dbReference>
<comment type="caution">
    <text evidence="2">The sequence shown here is derived from an EMBL/GenBank/DDBJ whole genome shotgun (WGS) entry which is preliminary data.</text>
</comment>
<evidence type="ECO:0000313" key="2">
    <source>
        <dbReference type="EMBL" id="MFC7334614.1"/>
    </source>
</evidence>
<sequence>MVYRYRIATVFGGSGFIGRHLIRRLARTGCVIRVPSRQPADAAFLRTLGSVGQIVPLPVTIRDDRSLAYAIRGADLVINLIGILAPSGGGSSFEAIQAELPGRIARIAKQEGVARLVQISAIGADPNSPSGYASSKAEGERRVLEAFPEATILRPSIVFGPEDGFFNRFGAMSMVSPFLPLIGGGTTRFQPVYVGDVCDAVMQALATPDSMGRTYELGGPRTYTFKELMQLVLKETGRSTRLLEIPWWLATVQAAVLEHLPGKLLTRDQVRLLRTDNVVSGALPGLAELGVQPTTAEVIIPTYMDRFRIGGRFSAPAADGT</sequence>
<gene>
    <name evidence="2" type="ORF">ACFQPS_15710</name>
</gene>
<proteinExistence type="predicted"/>
<dbReference type="InterPro" id="IPR001509">
    <property type="entry name" value="Epimerase_deHydtase"/>
</dbReference>
<reference evidence="3" key="1">
    <citation type="journal article" date="2019" name="Int. J. Syst. Evol. Microbiol.">
        <title>The Global Catalogue of Microorganisms (GCM) 10K type strain sequencing project: providing services to taxonomists for standard genome sequencing and annotation.</title>
        <authorList>
            <consortium name="The Broad Institute Genomics Platform"/>
            <consortium name="The Broad Institute Genome Sequencing Center for Infectious Disease"/>
            <person name="Wu L."/>
            <person name="Ma J."/>
        </authorList>
    </citation>
    <scope>NUCLEOTIDE SEQUENCE [LARGE SCALE GENOMIC DNA]</scope>
    <source>
        <strain evidence="3">CGMCC 1.16275</strain>
    </source>
</reference>
<dbReference type="PANTHER" id="PTHR12126">
    <property type="entry name" value="NADH-UBIQUINONE OXIDOREDUCTASE 39 KDA SUBUNIT-RELATED"/>
    <property type="match status" value="1"/>
</dbReference>
<evidence type="ECO:0000259" key="1">
    <source>
        <dbReference type="Pfam" id="PF01370"/>
    </source>
</evidence>
<dbReference type="Proteomes" id="UP001596456">
    <property type="component" value="Unassembled WGS sequence"/>
</dbReference>
<dbReference type="InterPro" id="IPR036291">
    <property type="entry name" value="NAD(P)-bd_dom_sf"/>
</dbReference>
<dbReference type="Pfam" id="PF01370">
    <property type="entry name" value="Epimerase"/>
    <property type="match status" value="1"/>
</dbReference>
<feature type="domain" description="NAD-dependent epimerase/dehydratase" evidence="1">
    <location>
        <begin position="9"/>
        <end position="218"/>
    </location>
</feature>
<accession>A0ABW2KYU5</accession>
<dbReference type="RefSeq" id="WP_377360164.1">
    <property type="nucleotide sequence ID" value="NZ_JBHTCM010000018.1"/>
</dbReference>
<evidence type="ECO:0000313" key="3">
    <source>
        <dbReference type="Proteomes" id="UP001596456"/>
    </source>
</evidence>